<reference evidence="2" key="1">
    <citation type="journal article" date="2023" name="Microb. Genom.">
        <title>Mesoterricola silvestris gen. nov., sp. nov., Mesoterricola sediminis sp. nov., Geothrix oryzae sp. nov., Geothrix edaphica sp. nov., Geothrix rubra sp. nov., and Geothrix limicola sp. nov., six novel members of Acidobacteriota isolated from soils.</title>
        <authorList>
            <person name="Weisberg A.J."/>
            <person name="Pearce E."/>
            <person name="Kramer C.G."/>
            <person name="Chang J.H."/>
            <person name="Clarke C.R."/>
        </authorList>
    </citation>
    <scope>NUCLEOTIDE SEQUENCE</scope>
    <source>
        <strain evidence="2">ND06-05F</strain>
    </source>
</reference>
<accession>A0AAJ2PXJ6</accession>
<dbReference type="AlphaFoldDB" id="A0AAJ2PXJ6"/>
<keyword evidence="1" id="KW-0472">Membrane</keyword>
<evidence type="ECO:0000313" key="3">
    <source>
        <dbReference type="Proteomes" id="UP001273589"/>
    </source>
</evidence>
<keyword evidence="1" id="KW-1133">Transmembrane helix</keyword>
<keyword evidence="1" id="KW-0812">Transmembrane</keyword>
<evidence type="ECO:0000256" key="1">
    <source>
        <dbReference type="SAM" id="Phobius"/>
    </source>
</evidence>
<gene>
    <name evidence="2" type="ORF">PV367_36110</name>
</gene>
<comment type="caution">
    <text evidence="2">The sequence shown here is derived from an EMBL/GenBank/DDBJ whole genome shotgun (WGS) entry which is preliminary data.</text>
</comment>
<name>A0AAJ2PXJ6_9ACTN</name>
<organism evidence="2 3">
    <name type="scientific">Streptomyces europaeiscabiei</name>
    <dbReference type="NCBI Taxonomy" id="146819"/>
    <lineage>
        <taxon>Bacteria</taxon>
        <taxon>Bacillati</taxon>
        <taxon>Actinomycetota</taxon>
        <taxon>Actinomycetes</taxon>
        <taxon>Kitasatosporales</taxon>
        <taxon>Streptomycetaceae</taxon>
        <taxon>Streptomyces</taxon>
    </lineage>
</organism>
<dbReference type="EMBL" id="JARAWN010000362">
    <property type="protein sequence ID" value="MDX3135098.1"/>
    <property type="molecule type" value="Genomic_DNA"/>
</dbReference>
<proteinExistence type="predicted"/>
<sequence length="229" mass="25326">METEQRVVRRSGLFSRLLFALWCLALLLLVYTLIRQNLTSQATRSWPWKIRLLDLQGAVAAVLATGGASLARAQYARTVRPVIGYFGRVEAGHGPRNQLAWACHMFNGGQDVAVVTDVSYWVTYASAARVRGAVDSLGWVRHPEVVASIEMSGLVNREDLALTNIGPGLPVSASQPLFMAWFTERALRDVGNVFVRVRLLDRMGDTHERVINLLKGANRSPSHPDPPIL</sequence>
<evidence type="ECO:0000313" key="2">
    <source>
        <dbReference type="EMBL" id="MDX3135098.1"/>
    </source>
</evidence>
<dbReference type="RefSeq" id="WP_319697437.1">
    <property type="nucleotide sequence ID" value="NZ_JARAWN010000362.1"/>
</dbReference>
<feature type="transmembrane region" description="Helical" evidence="1">
    <location>
        <begin position="12"/>
        <end position="34"/>
    </location>
</feature>
<protein>
    <submittedName>
        <fullName evidence="2">Uncharacterized protein</fullName>
    </submittedName>
</protein>
<dbReference type="Proteomes" id="UP001273589">
    <property type="component" value="Unassembled WGS sequence"/>
</dbReference>